<comment type="caution">
    <text evidence="2">The sequence shown here is derived from an EMBL/GenBank/DDBJ whole genome shotgun (WGS) entry which is preliminary data.</text>
</comment>
<keyword evidence="3" id="KW-1185">Reference proteome</keyword>
<proteinExistence type="predicted"/>
<dbReference type="InterPro" id="IPR007497">
    <property type="entry name" value="SIMPL/DUF541"/>
</dbReference>
<organism evidence="2 3">
    <name type="scientific">Pseudonocardia xishanensis</name>
    <dbReference type="NCBI Taxonomy" id="630995"/>
    <lineage>
        <taxon>Bacteria</taxon>
        <taxon>Bacillati</taxon>
        <taxon>Actinomycetota</taxon>
        <taxon>Actinomycetes</taxon>
        <taxon>Pseudonocardiales</taxon>
        <taxon>Pseudonocardiaceae</taxon>
        <taxon>Pseudonocardia</taxon>
    </lineage>
</organism>
<protein>
    <recommendedName>
        <fullName evidence="4">DUF541 domain-containing protein</fullName>
    </recommendedName>
</protein>
<gene>
    <name evidence="2" type="ORF">GCM10023175_15790</name>
</gene>
<accession>A0ABP8RKX7</accession>
<dbReference type="Proteomes" id="UP001501598">
    <property type="component" value="Unassembled WGS sequence"/>
</dbReference>
<sequence>MDQAVRQQPDPAEGVDGGTGGVRPALADGPAEAPQGSGHGRTVTIGVYLAVSEGSDTPGYAPIWNSRHVSEIVTEGSGWVERTADRADLTVVFEARGRRRAAAVEALGAQVARGEKGLGLTGVEVLSRRVSVHTEYRSGKPQGCRAAEFVQVRVHDLDVLEEAMSLLLGAEPASFQGPNWSLAEPEAIAAQAQEKAVADARRRAEGYAAALGGRLGSLVRLSEADERGGAVPMMAMRARGMAEGGPDVGDLGLDPEPVRVTARCTTTWTLISD</sequence>
<dbReference type="Pfam" id="PF04402">
    <property type="entry name" value="SIMPL"/>
    <property type="match status" value="1"/>
</dbReference>
<evidence type="ECO:0008006" key="4">
    <source>
        <dbReference type="Google" id="ProtNLM"/>
    </source>
</evidence>
<dbReference type="Gene3D" id="3.30.110.170">
    <property type="entry name" value="Protein of unknown function (DUF541), domain 1"/>
    <property type="match status" value="1"/>
</dbReference>
<dbReference type="EMBL" id="BAABGT010000024">
    <property type="protein sequence ID" value="GAA4541615.1"/>
    <property type="molecule type" value="Genomic_DNA"/>
</dbReference>
<reference evidence="3" key="1">
    <citation type="journal article" date="2019" name="Int. J. Syst. Evol. Microbiol.">
        <title>The Global Catalogue of Microorganisms (GCM) 10K type strain sequencing project: providing services to taxonomists for standard genome sequencing and annotation.</title>
        <authorList>
            <consortium name="The Broad Institute Genomics Platform"/>
            <consortium name="The Broad Institute Genome Sequencing Center for Infectious Disease"/>
            <person name="Wu L."/>
            <person name="Ma J."/>
        </authorList>
    </citation>
    <scope>NUCLEOTIDE SEQUENCE [LARGE SCALE GENOMIC DNA]</scope>
    <source>
        <strain evidence="3">JCM 17906</strain>
    </source>
</reference>
<evidence type="ECO:0000256" key="1">
    <source>
        <dbReference type="SAM" id="MobiDB-lite"/>
    </source>
</evidence>
<dbReference type="Gene3D" id="3.30.70.2970">
    <property type="entry name" value="Protein of unknown function (DUF541), domain 2"/>
    <property type="match status" value="1"/>
</dbReference>
<evidence type="ECO:0000313" key="2">
    <source>
        <dbReference type="EMBL" id="GAA4541615.1"/>
    </source>
</evidence>
<feature type="region of interest" description="Disordered" evidence="1">
    <location>
        <begin position="1"/>
        <end position="40"/>
    </location>
</feature>
<dbReference type="PANTHER" id="PTHR34387">
    <property type="entry name" value="SLR1258 PROTEIN"/>
    <property type="match status" value="1"/>
</dbReference>
<dbReference type="PANTHER" id="PTHR34387:SF1">
    <property type="entry name" value="PERIPLASMIC IMMUNOGENIC PROTEIN"/>
    <property type="match status" value="1"/>
</dbReference>
<name>A0ABP8RKX7_9PSEU</name>
<evidence type="ECO:0000313" key="3">
    <source>
        <dbReference type="Proteomes" id="UP001501598"/>
    </source>
</evidence>
<dbReference type="InterPro" id="IPR052022">
    <property type="entry name" value="26kDa_periplasmic_antigen"/>
</dbReference>